<keyword evidence="4" id="KW-1185">Reference proteome</keyword>
<name>A0A1E1K6X1_9HELO</name>
<feature type="compositionally biased region" description="Basic and acidic residues" evidence="1">
    <location>
        <begin position="149"/>
        <end position="159"/>
    </location>
</feature>
<reference evidence="4" key="1">
    <citation type="submission" date="2016-03" db="EMBL/GenBank/DDBJ databases">
        <authorList>
            <person name="Guldener U."/>
        </authorList>
    </citation>
    <scope>NUCLEOTIDE SEQUENCE [LARGE SCALE GENOMIC DNA]</scope>
    <source>
        <strain evidence="4">04CH-RAC-A.6.1</strain>
    </source>
</reference>
<dbReference type="InterPro" id="IPR054505">
    <property type="entry name" value="Myb_DNA-bind_8"/>
</dbReference>
<dbReference type="Proteomes" id="UP000178912">
    <property type="component" value="Unassembled WGS sequence"/>
</dbReference>
<dbReference type="Pfam" id="PF22980">
    <property type="entry name" value="Myb_DNA-bind_8"/>
    <property type="match status" value="1"/>
</dbReference>
<evidence type="ECO:0000313" key="3">
    <source>
        <dbReference type="EMBL" id="CZS93835.1"/>
    </source>
</evidence>
<dbReference type="AlphaFoldDB" id="A0A1E1K6X1"/>
<evidence type="ECO:0000259" key="2">
    <source>
        <dbReference type="Pfam" id="PF22980"/>
    </source>
</evidence>
<protein>
    <recommendedName>
        <fullName evidence="2">Myb-like DNA-binding domain-containing protein</fullName>
    </recommendedName>
</protein>
<proteinExistence type="predicted"/>
<dbReference type="EMBL" id="FJUX01000016">
    <property type="protein sequence ID" value="CZS93835.1"/>
    <property type="molecule type" value="Genomic_DNA"/>
</dbReference>
<evidence type="ECO:0000256" key="1">
    <source>
        <dbReference type="SAM" id="MobiDB-lite"/>
    </source>
</evidence>
<accession>A0A1E1K6X1</accession>
<organism evidence="3 4">
    <name type="scientific">Rhynchosporium agropyri</name>
    <dbReference type="NCBI Taxonomy" id="914238"/>
    <lineage>
        <taxon>Eukaryota</taxon>
        <taxon>Fungi</taxon>
        <taxon>Dikarya</taxon>
        <taxon>Ascomycota</taxon>
        <taxon>Pezizomycotina</taxon>
        <taxon>Leotiomycetes</taxon>
        <taxon>Helotiales</taxon>
        <taxon>Ploettnerulaceae</taxon>
        <taxon>Rhynchosporium</taxon>
    </lineage>
</organism>
<feature type="region of interest" description="Disordered" evidence="1">
    <location>
        <begin position="95"/>
        <end position="159"/>
    </location>
</feature>
<feature type="domain" description="Myb-like DNA-binding" evidence="2">
    <location>
        <begin position="5"/>
        <end position="56"/>
    </location>
</feature>
<evidence type="ECO:0000313" key="4">
    <source>
        <dbReference type="Proteomes" id="UP000178912"/>
    </source>
</evidence>
<gene>
    <name evidence="3" type="ORF">RAG0_03940</name>
</gene>
<dbReference type="OrthoDB" id="3944408at2759"/>
<sequence length="159" mass="17583">MPSVEDNYKLLLSIISQITENNKLIGIDWKLVAEDLGLDKAPTAAMRWTRFKEANGIKPTVPGAKKDVEKKVVEKKAVEKKKVVNKKGIARKVVKKAKKEESSEDEYVSGAGTTEMKGAAVGKGKNANLKSENVKKEVKEESEEDEEDEVKHNQDSTDA</sequence>